<reference evidence="9 10" key="1">
    <citation type="submission" date="2018-03" db="EMBL/GenBank/DDBJ databases">
        <title>Draft Genome Sequences of the Obligatory Marine Myxobacteria Enhygromyxa salina SWB005.</title>
        <authorList>
            <person name="Poehlein A."/>
            <person name="Moghaddam J.A."/>
            <person name="Harms H."/>
            <person name="Alanjari M."/>
            <person name="Koenig G.M."/>
            <person name="Daniel R."/>
            <person name="Schaeberle T.F."/>
        </authorList>
    </citation>
    <scope>NUCLEOTIDE SEQUENCE [LARGE SCALE GENOMIC DNA]</scope>
    <source>
        <strain evidence="9 10">SWB005</strain>
    </source>
</reference>
<accession>A0A2S9XLT2</accession>
<feature type="binding site" evidence="5 7">
    <location>
        <position position="157"/>
    </location>
    <ligand>
        <name>substrate</name>
    </ligand>
</feature>
<dbReference type="NCBIfam" id="TIGR00492">
    <property type="entry name" value="alr"/>
    <property type="match status" value="1"/>
</dbReference>
<dbReference type="HAMAP" id="MF_01201">
    <property type="entry name" value="Ala_racemase"/>
    <property type="match status" value="1"/>
</dbReference>
<evidence type="ECO:0000313" key="10">
    <source>
        <dbReference type="Proteomes" id="UP000237968"/>
    </source>
</evidence>
<dbReference type="Pfam" id="PF01168">
    <property type="entry name" value="Ala_racemase_N"/>
    <property type="match status" value="1"/>
</dbReference>
<dbReference type="CDD" id="cd00430">
    <property type="entry name" value="PLPDE_III_AR"/>
    <property type="match status" value="1"/>
</dbReference>
<comment type="pathway">
    <text evidence="5">Amino-acid biosynthesis; D-alanine biosynthesis; D-alanine from L-alanine: step 1/1.</text>
</comment>
<dbReference type="InterPro" id="IPR009006">
    <property type="entry name" value="Ala_racemase/Decarboxylase_C"/>
</dbReference>
<comment type="cofactor">
    <cofactor evidence="2 5 6">
        <name>pyridoxal 5'-phosphate</name>
        <dbReference type="ChEBI" id="CHEBI:597326"/>
    </cofactor>
</comment>
<comment type="function">
    <text evidence="5">Catalyzes the interconversion of L-alanine and D-alanine. May also act on other amino acids.</text>
</comment>
<feature type="active site" description="Proton acceptor; specific for D-alanine" evidence="5">
    <location>
        <position position="58"/>
    </location>
</feature>
<name>A0A2S9XLT2_9BACT</name>
<dbReference type="Proteomes" id="UP000237968">
    <property type="component" value="Unassembled WGS sequence"/>
</dbReference>
<evidence type="ECO:0000256" key="3">
    <source>
        <dbReference type="ARBA" id="ARBA00022898"/>
    </source>
</evidence>
<protein>
    <recommendedName>
        <fullName evidence="5">Alanine racemase</fullName>
        <ecNumber evidence="5">5.1.1.1</ecNumber>
    </recommendedName>
</protein>
<evidence type="ECO:0000313" key="9">
    <source>
        <dbReference type="EMBL" id="PRP93813.1"/>
    </source>
</evidence>
<dbReference type="Gene3D" id="2.40.37.10">
    <property type="entry name" value="Lyase, Ornithine Decarboxylase, Chain A, domain 1"/>
    <property type="match status" value="1"/>
</dbReference>
<dbReference type="GO" id="GO:0030170">
    <property type="term" value="F:pyridoxal phosphate binding"/>
    <property type="evidence" value="ECO:0007669"/>
    <property type="project" value="UniProtKB-UniRule"/>
</dbReference>
<dbReference type="EC" id="5.1.1.1" evidence="5"/>
<feature type="binding site" evidence="5 7">
    <location>
        <position position="336"/>
    </location>
    <ligand>
        <name>substrate</name>
    </ligand>
</feature>
<keyword evidence="4 5" id="KW-0413">Isomerase</keyword>
<dbReference type="InterPro" id="IPR000821">
    <property type="entry name" value="Ala_racemase"/>
</dbReference>
<dbReference type="Gene3D" id="3.20.20.10">
    <property type="entry name" value="Alanine racemase"/>
    <property type="match status" value="1"/>
</dbReference>
<dbReference type="EMBL" id="PVNK01000184">
    <property type="protein sequence ID" value="PRP93813.1"/>
    <property type="molecule type" value="Genomic_DNA"/>
</dbReference>
<dbReference type="FunFam" id="3.20.20.10:FF:000002">
    <property type="entry name" value="Alanine racemase"/>
    <property type="match status" value="1"/>
</dbReference>
<dbReference type="InterPro" id="IPR001608">
    <property type="entry name" value="Ala_racemase_N"/>
</dbReference>
<feature type="active site" description="Proton acceptor; specific for L-alanine" evidence="5">
    <location>
        <position position="288"/>
    </location>
</feature>
<dbReference type="PROSITE" id="PS00395">
    <property type="entry name" value="ALANINE_RACEMASE"/>
    <property type="match status" value="1"/>
</dbReference>
<dbReference type="Pfam" id="PF00842">
    <property type="entry name" value="Ala_racemase_C"/>
    <property type="match status" value="1"/>
</dbReference>
<evidence type="ECO:0000256" key="4">
    <source>
        <dbReference type="ARBA" id="ARBA00023235"/>
    </source>
</evidence>
<gene>
    <name evidence="9" type="primary">alr</name>
    <name evidence="9" type="ORF">ENSA5_42160</name>
</gene>
<dbReference type="AlphaFoldDB" id="A0A2S9XLT2"/>
<keyword evidence="10" id="KW-1185">Reference proteome</keyword>
<evidence type="ECO:0000256" key="2">
    <source>
        <dbReference type="ARBA" id="ARBA00001933"/>
    </source>
</evidence>
<evidence type="ECO:0000256" key="5">
    <source>
        <dbReference type="HAMAP-Rule" id="MF_01201"/>
    </source>
</evidence>
<dbReference type="SUPFAM" id="SSF50621">
    <property type="entry name" value="Alanine racemase C-terminal domain-like"/>
    <property type="match status" value="1"/>
</dbReference>
<dbReference type="GO" id="GO:0030632">
    <property type="term" value="P:D-alanine biosynthetic process"/>
    <property type="evidence" value="ECO:0007669"/>
    <property type="project" value="UniProtKB-UniRule"/>
</dbReference>
<comment type="caution">
    <text evidence="9">The sequence shown here is derived from an EMBL/GenBank/DDBJ whole genome shotgun (WGS) entry which is preliminary data.</text>
</comment>
<dbReference type="InterPro" id="IPR029066">
    <property type="entry name" value="PLP-binding_barrel"/>
</dbReference>
<organism evidence="9 10">
    <name type="scientific">Enhygromyxa salina</name>
    <dbReference type="NCBI Taxonomy" id="215803"/>
    <lineage>
        <taxon>Bacteria</taxon>
        <taxon>Pseudomonadati</taxon>
        <taxon>Myxococcota</taxon>
        <taxon>Polyangia</taxon>
        <taxon>Nannocystales</taxon>
        <taxon>Nannocystaceae</taxon>
        <taxon>Enhygromyxa</taxon>
    </lineage>
</organism>
<sequence>MSRYTGPERRSPSPDRRQPRIVEVRPTWAAIDASALAHNLRRVAAHVGPRCRVLAVVKADGYGHGAIDSARVFVEAGAWGLAVSLIEEGVELRQAGVRAPVLVLGGVHPGSEDVVVHGSLTPVVWAPQHLQLLAAAVRRSGAERLPIHIKIDTGMSRLGVLPPDLSALLDYYETHAASELHIEGVMTHLACADDPDDTSTSRTQLERFGACLAMLGERGIHPSIRHVCNSAGLVRFADAHLDMVRPGIAIYGAASSAAVELAGLRMGMSVHSRLLGIRELPAGARVSYGHRQTLARDTRLGILPVGYGDGYPRNMSGRAEVLIRGHRCPIVGNVTMDLSMVDVTDLPDAREGERVTLMGRQGRQAIDIYELADWAGVIPYEISCGISKRVPRHPQHPR</sequence>
<keyword evidence="3 5" id="KW-0663">Pyridoxal phosphate</keyword>
<evidence type="ECO:0000256" key="6">
    <source>
        <dbReference type="PIRSR" id="PIRSR600821-50"/>
    </source>
</evidence>
<feature type="modified residue" description="N6-(pyridoxal phosphate)lysine" evidence="5 6">
    <location>
        <position position="58"/>
    </location>
</feature>
<proteinExistence type="inferred from homology"/>
<dbReference type="PANTHER" id="PTHR30511">
    <property type="entry name" value="ALANINE RACEMASE"/>
    <property type="match status" value="1"/>
</dbReference>
<dbReference type="SUPFAM" id="SSF51419">
    <property type="entry name" value="PLP-binding barrel"/>
    <property type="match status" value="1"/>
</dbReference>
<evidence type="ECO:0000256" key="1">
    <source>
        <dbReference type="ARBA" id="ARBA00000316"/>
    </source>
</evidence>
<dbReference type="PANTHER" id="PTHR30511:SF0">
    <property type="entry name" value="ALANINE RACEMASE, CATABOLIC-RELATED"/>
    <property type="match status" value="1"/>
</dbReference>
<dbReference type="GO" id="GO:0005829">
    <property type="term" value="C:cytosol"/>
    <property type="evidence" value="ECO:0007669"/>
    <property type="project" value="TreeGrafter"/>
</dbReference>
<dbReference type="RefSeq" id="WP_181198008.1">
    <property type="nucleotide sequence ID" value="NZ_PVNK01000184.1"/>
</dbReference>
<feature type="domain" description="Alanine racemase C-terminal" evidence="8">
    <location>
        <begin position="267"/>
        <end position="395"/>
    </location>
</feature>
<dbReference type="InterPro" id="IPR020622">
    <property type="entry name" value="Ala_racemase_pyridoxalP-BS"/>
</dbReference>
<evidence type="ECO:0000259" key="8">
    <source>
        <dbReference type="SMART" id="SM01005"/>
    </source>
</evidence>
<evidence type="ECO:0000256" key="7">
    <source>
        <dbReference type="PIRSR" id="PIRSR600821-52"/>
    </source>
</evidence>
<dbReference type="PRINTS" id="PR00992">
    <property type="entry name" value="ALARACEMASE"/>
</dbReference>
<comment type="similarity">
    <text evidence="5">Belongs to the alanine racemase family.</text>
</comment>
<dbReference type="SMART" id="SM01005">
    <property type="entry name" value="Ala_racemase_C"/>
    <property type="match status" value="1"/>
</dbReference>
<comment type="catalytic activity">
    <reaction evidence="1 5">
        <text>L-alanine = D-alanine</text>
        <dbReference type="Rhea" id="RHEA:20249"/>
        <dbReference type="ChEBI" id="CHEBI:57416"/>
        <dbReference type="ChEBI" id="CHEBI:57972"/>
        <dbReference type="EC" id="5.1.1.1"/>
    </reaction>
</comment>
<dbReference type="GO" id="GO:0008784">
    <property type="term" value="F:alanine racemase activity"/>
    <property type="evidence" value="ECO:0007669"/>
    <property type="project" value="UniProtKB-UniRule"/>
</dbReference>
<dbReference type="InterPro" id="IPR011079">
    <property type="entry name" value="Ala_racemase_C"/>
</dbReference>
<dbReference type="UniPathway" id="UPA00042">
    <property type="reaction ID" value="UER00497"/>
</dbReference>